<gene>
    <name evidence="3" type="ORF">OCTVUL_1B020740</name>
</gene>
<keyword evidence="2" id="KW-1133">Transmembrane helix</keyword>
<accession>A0AA36BKL5</accession>
<reference evidence="3" key="1">
    <citation type="submission" date="2023-08" db="EMBL/GenBank/DDBJ databases">
        <authorList>
            <person name="Alioto T."/>
            <person name="Alioto T."/>
            <person name="Gomez Garrido J."/>
        </authorList>
    </citation>
    <scope>NUCLEOTIDE SEQUENCE</scope>
</reference>
<feature type="transmembrane region" description="Helical" evidence="2">
    <location>
        <begin position="89"/>
        <end position="112"/>
    </location>
</feature>
<feature type="coiled-coil region" evidence="1">
    <location>
        <begin position="194"/>
        <end position="224"/>
    </location>
</feature>
<keyword evidence="4" id="KW-1185">Reference proteome</keyword>
<dbReference type="Proteomes" id="UP001162480">
    <property type="component" value="Chromosome 18"/>
</dbReference>
<proteinExistence type="predicted"/>
<dbReference type="EMBL" id="OX597831">
    <property type="protein sequence ID" value="CAI9735838.1"/>
    <property type="molecule type" value="Genomic_DNA"/>
</dbReference>
<evidence type="ECO:0000256" key="1">
    <source>
        <dbReference type="SAM" id="Coils"/>
    </source>
</evidence>
<dbReference type="AlphaFoldDB" id="A0AA36BKL5"/>
<name>A0AA36BKL5_OCTVU</name>
<keyword evidence="2" id="KW-0812">Transmembrane</keyword>
<sequence length="227" mass="27281">MAKEIVFSLRKKNRPTRMYKNSPKCFIKLSPYCTKFYEFYNKHRCLYNDKSKSFENNAEGKICVVITDKSTWIRHIHHRKMNLQGAFKIKYCLVLILLTVASSFANLPIVMLQSSYLRHHKCLHKIRKTCIDFYGYVYYNTCVAERIVNVYFEEEFFVKRIHVIVTSAREINFYFRASDSMAVGISIRLTPEFKEETRKQTKNERLQEKDLKEKKERIKIKEDRKKE</sequence>
<evidence type="ECO:0000313" key="4">
    <source>
        <dbReference type="Proteomes" id="UP001162480"/>
    </source>
</evidence>
<evidence type="ECO:0000256" key="2">
    <source>
        <dbReference type="SAM" id="Phobius"/>
    </source>
</evidence>
<keyword evidence="2" id="KW-0472">Membrane</keyword>
<keyword evidence="1" id="KW-0175">Coiled coil</keyword>
<organism evidence="3 4">
    <name type="scientific">Octopus vulgaris</name>
    <name type="common">Common octopus</name>
    <dbReference type="NCBI Taxonomy" id="6645"/>
    <lineage>
        <taxon>Eukaryota</taxon>
        <taxon>Metazoa</taxon>
        <taxon>Spiralia</taxon>
        <taxon>Lophotrochozoa</taxon>
        <taxon>Mollusca</taxon>
        <taxon>Cephalopoda</taxon>
        <taxon>Coleoidea</taxon>
        <taxon>Octopodiformes</taxon>
        <taxon>Octopoda</taxon>
        <taxon>Incirrata</taxon>
        <taxon>Octopodidae</taxon>
        <taxon>Octopus</taxon>
    </lineage>
</organism>
<protein>
    <submittedName>
        <fullName evidence="3">Uncharacterized protein</fullName>
    </submittedName>
</protein>
<evidence type="ECO:0000313" key="3">
    <source>
        <dbReference type="EMBL" id="CAI9735838.1"/>
    </source>
</evidence>